<dbReference type="EMBL" id="WTPW01000204">
    <property type="protein sequence ID" value="KAF0535600.1"/>
    <property type="molecule type" value="Genomic_DNA"/>
</dbReference>
<comment type="caution">
    <text evidence="1">The sequence shown here is derived from an EMBL/GenBank/DDBJ whole genome shotgun (WGS) entry which is preliminary data.</text>
</comment>
<gene>
    <name evidence="1" type="ORF">F8M41_009529</name>
</gene>
<proteinExistence type="predicted"/>
<organism evidence="1 2">
    <name type="scientific">Gigaspora margarita</name>
    <dbReference type="NCBI Taxonomy" id="4874"/>
    <lineage>
        <taxon>Eukaryota</taxon>
        <taxon>Fungi</taxon>
        <taxon>Fungi incertae sedis</taxon>
        <taxon>Mucoromycota</taxon>
        <taxon>Glomeromycotina</taxon>
        <taxon>Glomeromycetes</taxon>
        <taxon>Diversisporales</taxon>
        <taxon>Gigasporaceae</taxon>
        <taxon>Gigaspora</taxon>
    </lineage>
</organism>
<dbReference type="OrthoDB" id="2431784at2759"/>
<evidence type="ECO:0000313" key="2">
    <source>
        <dbReference type="Proteomes" id="UP000439903"/>
    </source>
</evidence>
<dbReference type="AlphaFoldDB" id="A0A8H4EQQ6"/>
<sequence length="119" mass="13542">MILAKENKGSYNFRKNALDEHAISQQHNEANKKEVASLRMITVSNNAINNVFQHVLQIIRMVFWLATENIALSKIESFLNLAQLLEVPNIKKEGYITYANYSSAYQILEAISQSISNNL</sequence>
<evidence type="ECO:0000313" key="1">
    <source>
        <dbReference type="EMBL" id="KAF0535600.1"/>
    </source>
</evidence>
<reference evidence="1 2" key="1">
    <citation type="journal article" date="2019" name="Environ. Microbiol.">
        <title>At the nexus of three kingdoms: the genome of the mycorrhizal fungus Gigaspora margarita provides insights into plant, endobacterial and fungal interactions.</title>
        <authorList>
            <person name="Venice F."/>
            <person name="Ghignone S."/>
            <person name="Salvioli di Fossalunga A."/>
            <person name="Amselem J."/>
            <person name="Novero M."/>
            <person name="Xianan X."/>
            <person name="Sedzielewska Toro K."/>
            <person name="Morin E."/>
            <person name="Lipzen A."/>
            <person name="Grigoriev I.V."/>
            <person name="Henrissat B."/>
            <person name="Martin F.M."/>
            <person name="Bonfante P."/>
        </authorList>
    </citation>
    <scope>NUCLEOTIDE SEQUENCE [LARGE SCALE GENOMIC DNA]</scope>
    <source>
        <strain evidence="1 2">BEG34</strain>
    </source>
</reference>
<accession>A0A8H4EQQ6</accession>
<protein>
    <submittedName>
        <fullName evidence="1">Zinc finger protein</fullName>
    </submittedName>
</protein>
<keyword evidence="2" id="KW-1185">Reference proteome</keyword>
<name>A0A8H4EQQ6_GIGMA</name>
<dbReference type="Proteomes" id="UP000439903">
    <property type="component" value="Unassembled WGS sequence"/>
</dbReference>